<dbReference type="EMBL" id="VSRR010143668">
    <property type="protein sequence ID" value="MPD04952.1"/>
    <property type="molecule type" value="Genomic_DNA"/>
</dbReference>
<feature type="region of interest" description="Disordered" evidence="1">
    <location>
        <begin position="1"/>
        <end position="25"/>
    </location>
</feature>
<reference evidence="2 3" key="1">
    <citation type="submission" date="2019-05" db="EMBL/GenBank/DDBJ databases">
        <title>Another draft genome of Portunus trituberculatus and its Hox gene families provides insights of decapod evolution.</title>
        <authorList>
            <person name="Jeong J.-H."/>
            <person name="Song I."/>
            <person name="Kim S."/>
            <person name="Choi T."/>
            <person name="Kim D."/>
            <person name="Ryu S."/>
            <person name="Kim W."/>
        </authorList>
    </citation>
    <scope>NUCLEOTIDE SEQUENCE [LARGE SCALE GENOMIC DNA]</scope>
    <source>
        <tissue evidence="2">Muscle</tissue>
    </source>
</reference>
<accession>A0A5B7K3Q2</accession>
<dbReference type="Proteomes" id="UP000324222">
    <property type="component" value="Unassembled WGS sequence"/>
</dbReference>
<organism evidence="2 3">
    <name type="scientific">Portunus trituberculatus</name>
    <name type="common">Swimming crab</name>
    <name type="synonym">Neptunus trituberculatus</name>
    <dbReference type="NCBI Taxonomy" id="210409"/>
    <lineage>
        <taxon>Eukaryota</taxon>
        <taxon>Metazoa</taxon>
        <taxon>Ecdysozoa</taxon>
        <taxon>Arthropoda</taxon>
        <taxon>Crustacea</taxon>
        <taxon>Multicrustacea</taxon>
        <taxon>Malacostraca</taxon>
        <taxon>Eumalacostraca</taxon>
        <taxon>Eucarida</taxon>
        <taxon>Decapoda</taxon>
        <taxon>Pleocyemata</taxon>
        <taxon>Brachyura</taxon>
        <taxon>Eubrachyura</taxon>
        <taxon>Portunoidea</taxon>
        <taxon>Portunidae</taxon>
        <taxon>Portuninae</taxon>
        <taxon>Portunus</taxon>
    </lineage>
</organism>
<comment type="caution">
    <text evidence="2">The sequence shown here is derived from an EMBL/GenBank/DDBJ whole genome shotgun (WGS) entry which is preliminary data.</text>
</comment>
<name>A0A5B7K3Q2_PORTR</name>
<keyword evidence="3" id="KW-1185">Reference proteome</keyword>
<gene>
    <name evidence="2" type="ORF">E2C01_100667</name>
</gene>
<dbReference type="AlphaFoldDB" id="A0A5B7K3Q2"/>
<protein>
    <submittedName>
        <fullName evidence="2">Uncharacterized protein</fullName>
    </submittedName>
</protein>
<evidence type="ECO:0000313" key="3">
    <source>
        <dbReference type="Proteomes" id="UP000324222"/>
    </source>
</evidence>
<proteinExistence type="predicted"/>
<evidence type="ECO:0000313" key="2">
    <source>
        <dbReference type="EMBL" id="MPD04952.1"/>
    </source>
</evidence>
<evidence type="ECO:0000256" key="1">
    <source>
        <dbReference type="SAM" id="MobiDB-lite"/>
    </source>
</evidence>
<sequence>MRARHGTARYGKQESSKGMVENTKKNRLTSSIPGFVFTLRFVYD</sequence>